<name>A0A5M9JDM0_MONFR</name>
<reference evidence="1 2" key="1">
    <citation type="submission" date="2019-06" db="EMBL/GenBank/DDBJ databases">
        <title>Genome Sequence of the Brown Rot Fungal Pathogen Monilinia fructicola.</title>
        <authorList>
            <person name="De Miccolis Angelini R.M."/>
            <person name="Landi L."/>
            <person name="Abate D."/>
            <person name="Pollastro S."/>
            <person name="Romanazzi G."/>
            <person name="Faretra F."/>
        </authorList>
    </citation>
    <scope>NUCLEOTIDE SEQUENCE [LARGE SCALE GENOMIC DNA]</scope>
    <source>
        <strain evidence="1 2">Mfrc123</strain>
    </source>
</reference>
<sequence length="90" mass="10471">MSPQSLYTHIHTIKTKKIKPESDHQYPGSKIHTHLFIFVPPAEFRNEFPSPRSDLICPSRPNQDENLFSLLQTIALSYPPRRPRHLLSPQ</sequence>
<gene>
    <name evidence="1" type="ORF">EYC84_011027</name>
</gene>
<proteinExistence type="predicted"/>
<protein>
    <submittedName>
        <fullName evidence="1">Uncharacterized protein</fullName>
    </submittedName>
</protein>
<dbReference type="Proteomes" id="UP000322873">
    <property type="component" value="Unassembled WGS sequence"/>
</dbReference>
<dbReference type="EMBL" id="VICG01000014">
    <property type="protein sequence ID" value="KAA8565305.1"/>
    <property type="molecule type" value="Genomic_DNA"/>
</dbReference>
<accession>A0A5M9JDM0</accession>
<keyword evidence="2" id="KW-1185">Reference proteome</keyword>
<evidence type="ECO:0000313" key="1">
    <source>
        <dbReference type="EMBL" id="KAA8565305.1"/>
    </source>
</evidence>
<comment type="caution">
    <text evidence="1">The sequence shown here is derived from an EMBL/GenBank/DDBJ whole genome shotgun (WGS) entry which is preliminary data.</text>
</comment>
<dbReference type="AlphaFoldDB" id="A0A5M9JDM0"/>
<organism evidence="1 2">
    <name type="scientific">Monilinia fructicola</name>
    <name type="common">Brown rot fungus</name>
    <name type="synonym">Ciboria fructicola</name>
    <dbReference type="NCBI Taxonomy" id="38448"/>
    <lineage>
        <taxon>Eukaryota</taxon>
        <taxon>Fungi</taxon>
        <taxon>Dikarya</taxon>
        <taxon>Ascomycota</taxon>
        <taxon>Pezizomycotina</taxon>
        <taxon>Leotiomycetes</taxon>
        <taxon>Helotiales</taxon>
        <taxon>Sclerotiniaceae</taxon>
        <taxon>Monilinia</taxon>
    </lineage>
</organism>
<evidence type="ECO:0000313" key="2">
    <source>
        <dbReference type="Proteomes" id="UP000322873"/>
    </source>
</evidence>